<dbReference type="EMBL" id="HBGF01002347">
    <property type="protein sequence ID" value="CAD9090680.1"/>
    <property type="molecule type" value="Transcribed_RNA"/>
</dbReference>
<reference evidence="3" key="1">
    <citation type="submission" date="2021-01" db="EMBL/GenBank/DDBJ databases">
        <authorList>
            <person name="Corre E."/>
            <person name="Pelletier E."/>
            <person name="Niang G."/>
            <person name="Scheremetjew M."/>
            <person name="Finn R."/>
            <person name="Kale V."/>
            <person name="Holt S."/>
            <person name="Cochrane G."/>
            <person name="Meng A."/>
            <person name="Brown T."/>
            <person name="Cohen L."/>
        </authorList>
    </citation>
    <scope>NUCLEOTIDE SEQUENCE</scope>
    <source>
        <strain evidence="3">CCAP 1951/1</strain>
    </source>
</reference>
<dbReference type="Pfam" id="PF23231">
    <property type="entry name" value="HAT_Syf1_CNRKL1_C"/>
    <property type="match status" value="1"/>
</dbReference>
<accession>A0A7S1L074</accession>
<evidence type="ECO:0000259" key="2">
    <source>
        <dbReference type="Pfam" id="PF23231"/>
    </source>
</evidence>
<dbReference type="InterPro" id="IPR045075">
    <property type="entry name" value="Syf1-like"/>
</dbReference>
<dbReference type="SUPFAM" id="SSF48452">
    <property type="entry name" value="TPR-like"/>
    <property type="match status" value="1"/>
</dbReference>
<evidence type="ECO:0000313" key="3">
    <source>
        <dbReference type="EMBL" id="CAD9090680.1"/>
    </source>
</evidence>
<keyword evidence="1" id="KW-0677">Repeat</keyword>
<dbReference type="PANTHER" id="PTHR11246">
    <property type="entry name" value="PRE-MRNA SPLICING FACTOR"/>
    <property type="match status" value="1"/>
</dbReference>
<gene>
    <name evidence="3" type="ORF">NDES1114_LOCUS1630</name>
</gene>
<name>A0A7S1L074_NEODS</name>
<protein>
    <recommendedName>
        <fullName evidence="2">Pre-mRNA-splicing factor Syf1/CRNKL1-like C-terminal HAT-repeats domain-containing protein</fullName>
    </recommendedName>
</protein>
<dbReference type="GO" id="GO:0000398">
    <property type="term" value="P:mRNA splicing, via spliceosome"/>
    <property type="evidence" value="ECO:0007669"/>
    <property type="project" value="InterPro"/>
</dbReference>
<organism evidence="3">
    <name type="scientific">Neobodo designis</name>
    <name type="common">Flagellated protozoan</name>
    <name type="synonym">Bodo designis</name>
    <dbReference type="NCBI Taxonomy" id="312471"/>
    <lineage>
        <taxon>Eukaryota</taxon>
        <taxon>Discoba</taxon>
        <taxon>Euglenozoa</taxon>
        <taxon>Kinetoplastea</taxon>
        <taxon>Metakinetoplastina</taxon>
        <taxon>Neobodonida</taxon>
        <taxon>Neobodo</taxon>
    </lineage>
</organism>
<dbReference type="InterPro" id="IPR011990">
    <property type="entry name" value="TPR-like_helical_dom_sf"/>
</dbReference>
<evidence type="ECO:0000256" key="1">
    <source>
        <dbReference type="ARBA" id="ARBA00022737"/>
    </source>
</evidence>
<dbReference type="InterPro" id="IPR055430">
    <property type="entry name" value="HAT_Syf1_CNRKL1_C"/>
</dbReference>
<dbReference type="AlphaFoldDB" id="A0A7S1L074"/>
<feature type="domain" description="Pre-mRNA-splicing factor Syf1/CRNKL1-like C-terminal HAT-repeats" evidence="2">
    <location>
        <begin position="497"/>
        <end position="652"/>
    </location>
</feature>
<sequence>MATRQLIDSAIGDNDRSASGFNHVNSRFETAIARAPGSFKLWKAYVDCRASQLETLQLACEPTLVTLFARMISACPYPGSFVLAIRWALRLSSFPVAIRILNRALFAFPPSQMRTIWDTVLDVAANSDCPCIVAGALLRRRAAFSRNTPWWRGCLEWATTMADRGDHGEAVSACHQISKWFPMRLGNANFVELTRRLLSSAPMFSPDVVDLSTVAAEAVEDGRTRLTLSINLARYHILNGQMKEARNLLHRELFRARSFDRFHHVWATWASMELEAAASGLIPHREAEAVVHGESRLWAQLRFKLTPLHTTARTWCEAIKRTLGANDQIETAYREASAALIGEGTPAEVKESLPVFVDYALWLHSCGNSKRSLRLLATVISRFSHIADVRVVADTACKIALETGEDASRDVLCRASANVKAETALHRNPSGLWDTLRAVRDRLGATEIVHWCKVLSQKGNQECARKLAMFGVLYKDLPLKAALEFVEGDSDVSKVGLEIARGLFARTCSKDAELLADFARFESAHKFPTRALELLRERSAKAQDDVAKFADLAETTAALQGTKGLKRLAETQSGSVSAAVIVDRALVLAKQFVSVGDDVAARRVFRQAAPLSNPRGSDVIWQAWKRFEVVNGNQTTYEDMARCERTAVERFSGIEVVLDASGPRGNPRRAR</sequence>
<proteinExistence type="predicted"/>
<dbReference type="Gene3D" id="1.25.40.10">
    <property type="entry name" value="Tetratricopeptide repeat domain"/>
    <property type="match status" value="1"/>
</dbReference>